<dbReference type="InterPro" id="IPR003016">
    <property type="entry name" value="2-oxoA_DH_lipoyl-BS"/>
</dbReference>
<dbReference type="PATRIC" id="fig|1261131.3.peg.306"/>
<dbReference type="InterPro" id="IPR011053">
    <property type="entry name" value="Single_hybrid_motif"/>
</dbReference>
<evidence type="ECO:0000256" key="5">
    <source>
        <dbReference type="ARBA" id="ARBA00023315"/>
    </source>
</evidence>
<comment type="similarity">
    <text evidence="1 8">Belongs to the 2-oxoacid dehydrogenase family.</text>
</comment>
<keyword evidence="5 8" id="KW-0012">Acyltransferase</keyword>
<evidence type="ECO:0000256" key="8">
    <source>
        <dbReference type="RuleBase" id="RU361137"/>
    </source>
</evidence>
<evidence type="ECO:0000256" key="3">
    <source>
        <dbReference type="ARBA" id="ARBA00022679"/>
    </source>
</evidence>
<dbReference type="SUPFAM" id="SSF47005">
    <property type="entry name" value="Peripheral subunit-binding domain of 2-oxo acid dehydrogenase complex"/>
    <property type="match status" value="1"/>
</dbReference>
<dbReference type="InterPro" id="IPR000089">
    <property type="entry name" value="Biotin_lipoyl"/>
</dbReference>
<dbReference type="SUPFAM" id="SSF52777">
    <property type="entry name" value="CoA-dependent acyltransferases"/>
    <property type="match status" value="1"/>
</dbReference>
<dbReference type="SUPFAM" id="SSF51230">
    <property type="entry name" value="Single hybrid motif"/>
    <property type="match status" value="1"/>
</dbReference>
<feature type="domain" description="Peripheral subunit-binding (PSBD)" evidence="10">
    <location>
        <begin position="129"/>
        <end position="166"/>
    </location>
</feature>
<comment type="cofactor">
    <cofactor evidence="8">
        <name>(R)-lipoate</name>
        <dbReference type="ChEBI" id="CHEBI:83088"/>
    </cofactor>
    <text evidence="8">Binds 1 lipoyl cofactor covalently.</text>
</comment>
<evidence type="ECO:0000313" key="12">
    <source>
        <dbReference type="Proteomes" id="UP000017862"/>
    </source>
</evidence>
<dbReference type="Gene3D" id="4.10.320.10">
    <property type="entry name" value="E3-binding domain"/>
    <property type="match status" value="1"/>
</dbReference>
<proteinExistence type="inferred from homology"/>
<evidence type="ECO:0000259" key="9">
    <source>
        <dbReference type="PROSITE" id="PS50968"/>
    </source>
</evidence>
<dbReference type="Pfam" id="PF02817">
    <property type="entry name" value="E3_binding"/>
    <property type="match status" value="1"/>
</dbReference>
<dbReference type="PROSITE" id="PS00189">
    <property type="entry name" value="LIPOYL"/>
    <property type="match status" value="1"/>
</dbReference>
<evidence type="ECO:0000256" key="6">
    <source>
        <dbReference type="ARBA" id="ARBA00025211"/>
    </source>
</evidence>
<keyword evidence="3 8" id="KW-0808">Transferase</keyword>
<dbReference type="GO" id="GO:0045254">
    <property type="term" value="C:pyruvate dehydrogenase complex"/>
    <property type="evidence" value="ECO:0007669"/>
    <property type="project" value="UniProtKB-UniRule"/>
</dbReference>
<organism evidence="11 12">
    <name type="scientific">Candidatus Liberibacter americanus str. Sao Paulo</name>
    <dbReference type="NCBI Taxonomy" id="1261131"/>
    <lineage>
        <taxon>Bacteria</taxon>
        <taxon>Pseudomonadati</taxon>
        <taxon>Pseudomonadota</taxon>
        <taxon>Alphaproteobacteria</taxon>
        <taxon>Hyphomicrobiales</taxon>
        <taxon>Rhizobiaceae</taxon>
        <taxon>Liberibacter</taxon>
    </lineage>
</organism>
<dbReference type="InterPro" id="IPR023213">
    <property type="entry name" value="CAT-like_dom_sf"/>
</dbReference>
<feature type="domain" description="Lipoyl-binding" evidence="9">
    <location>
        <begin position="2"/>
        <end position="78"/>
    </location>
</feature>
<dbReference type="Gene3D" id="3.30.559.10">
    <property type="entry name" value="Chloramphenicol acetyltransferase-like domain"/>
    <property type="match status" value="1"/>
</dbReference>
<dbReference type="GO" id="GO:0006086">
    <property type="term" value="P:pyruvate decarboxylation to acetyl-CoA"/>
    <property type="evidence" value="ECO:0007669"/>
    <property type="project" value="InterPro"/>
</dbReference>
<dbReference type="eggNOG" id="COG0508">
    <property type="taxonomic scope" value="Bacteria"/>
</dbReference>
<sequence>MKHTINMPALSPTMEEGKLERWSVKKGDCFKPGDIICEVETDKAIMDVEAVDEGCVHEILVPEKTEHIKVNTPILTFISDGDITSSSLTTPKVDHIESKSESFTSTANSNISNIKKAEDKIVQHVNHINSSPLARRLASEYEIDLASISGSGPNGRIIKKDIERFIENSFPNKYLSGMTNPDVKEAEISSDDINHLFAKDSYEINYHNNMRKTIANRLLQSKQNIPHFYVSIDCNIDDLLRLREQMNAKDKVDNEENYNKISVNDMILKALSLAMIQVPEANVSWTNNYMIHHKNVDISFAISIPEGIVTPIIRKVEQKSIFEISSEAKELIQRAKQRKLKPEEYQGGTTTVSNMGMFGIKNFSAIVNPPQSTILAVGAGTKKPIIQDDKIKIATIMNVNLSADHRSIDGAIASKLLSVFKKYIENPVWMLMQ</sequence>
<evidence type="ECO:0000313" key="11">
    <source>
        <dbReference type="EMBL" id="AHA27688.1"/>
    </source>
</evidence>
<dbReference type="Proteomes" id="UP000017862">
    <property type="component" value="Chromosome"/>
</dbReference>
<keyword evidence="12" id="KW-1185">Reference proteome</keyword>
<dbReference type="InterPro" id="IPR004167">
    <property type="entry name" value="PSBD"/>
</dbReference>
<dbReference type="Pfam" id="PF00364">
    <property type="entry name" value="Biotin_lipoyl"/>
    <property type="match status" value="1"/>
</dbReference>
<keyword evidence="4 8" id="KW-0450">Lipoyl</keyword>
<name>U6B527_9HYPH</name>
<dbReference type="STRING" id="1261131.lam_318"/>
<dbReference type="FunFam" id="2.40.50.100:FF:000010">
    <property type="entry name" value="Acetyltransferase component of pyruvate dehydrogenase complex"/>
    <property type="match status" value="1"/>
</dbReference>
<evidence type="ECO:0000256" key="4">
    <source>
        <dbReference type="ARBA" id="ARBA00022823"/>
    </source>
</evidence>
<dbReference type="InterPro" id="IPR036625">
    <property type="entry name" value="E3-bd_dom_sf"/>
</dbReference>
<evidence type="ECO:0000259" key="10">
    <source>
        <dbReference type="PROSITE" id="PS51826"/>
    </source>
</evidence>
<dbReference type="InterPro" id="IPR006257">
    <property type="entry name" value="LAT1"/>
</dbReference>
<gene>
    <name evidence="11" type="primary">aceF</name>
    <name evidence="11" type="ORF">lam_318</name>
</gene>
<dbReference type="KEGG" id="lar:lam_318"/>
<comment type="catalytic activity">
    <reaction evidence="7 8">
        <text>N(6)-[(R)-dihydrolipoyl]-L-lysyl-[protein] + acetyl-CoA = N(6)-[(R)-S(8)-acetyldihydrolipoyl]-L-lysyl-[protein] + CoA</text>
        <dbReference type="Rhea" id="RHEA:17017"/>
        <dbReference type="Rhea" id="RHEA-COMP:10475"/>
        <dbReference type="Rhea" id="RHEA-COMP:10478"/>
        <dbReference type="ChEBI" id="CHEBI:57287"/>
        <dbReference type="ChEBI" id="CHEBI:57288"/>
        <dbReference type="ChEBI" id="CHEBI:83100"/>
        <dbReference type="ChEBI" id="CHEBI:83111"/>
        <dbReference type="EC" id="2.3.1.12"/>
    </reaction>
</comment>
<dbReference type="AlphaFoldDB" id="U6B527"/>
<protein>
    <recommendedName>
        <fullName evidence="8">Acetyltransferase component of pyruvate dehydrogenase complex</fullName>
        <ecNumber evidence="8">2.3.1.12</ecNumber>
    </recommendedName>
</protein>
<dbReference type="InterPro" id="IPR045257">
    <property type="entry name" value="E2/Pdx1"/>
</dbReference>
<dbReference type="InterPro" id="IPR001078">
    <property type="entry name" value="2-oxoacid_DH_actylTfrase"/>
</dbReference>
<dbReference type="EMBL" id="CP006604">
    <property type="protein sequence ID" value="AHA27688.1"/>
    <property type="molecule type" value="Genomic_DNA"/>
</dbReference>
<evidence type="ECO:0000256" key="2">
    <source>
        <dbReference type="ARBA" id="ARBA00011484"/>
    </source>
</evidence>
<dbReference type="GO" id="GO:0004742">
    <property type="term" value="F:dihydrolipoyllysine-residue acetyltransferase activity"/>
    <property type="evidence" value="ECO:0007669"/>
    <property type="project" value="UniProtKB-UniRule"/>
</dbReference>
<dbReference type="PANTHER" id="PTHR23151:SF90">
    <property type="entry name" value="DIHYDROLIPOYLLYSINE-RESIDUE ACETYLTRANSFERASE COMPONENT OF PYRUVATE DEHYDROGENASE COMPLEX, MITOCHONDRIAL-RELATED"/>
    <property type="match status" value="1"/>
</dbReference>
<dbReference type="Pfam" id="PF00198">
    <property type="entry name" value="2-oxoacid_dh"/>
    <property type="match status" value="1"/>
</dbReference>
<comment type="subunit">
    <text evidence="2">Forms a 24-polypeptide structural core with octahedral symmetry.</text>
</comment>
<dbReference type="EC" id="2.3.1.12" evidence="8"/>
<dbReference type="RefSeq" id="WP_007556946.1">
    <property type="nucleotide sequence ID" value="NC_022793.1"/>
</dbReference>
<dbReference type="PROSITE" id="PS50968">
    <property type="entry name" value="BIOTINYL_LIPOYL"/>
    <property type="match status" value="1"/>
</dbReference>
<dbReference type="PANTHER" id="PTHR23151">
    <property type="entry name" value="DIHYDROLIPOAMIDE ACETYL/SUCCINYL-TRANSFERASE-RELATED"/>
    <property type="match status" value="1"/>
</dbReference>
<evidence type="ECO:0000256" key="1">
    <source>
        <dbReference type="ARBA" id="ARBA00007317"/>
    </source>
</evidence>
<dbReference type="CDD" id="cd06849">
    <property type="entry name" value="lipoyl_domain"/>
    <property type="match status" value="1"/>
</dbReference>
<evidence type="ECO:0000256" key="7">
    <source>
        <dbReference type="ARBA" id="ARBA00048370"/>
    </source>
</evidence>
<dbReference type="Gene3D" id="2.40.50.100">
    <property type="match status" value="1"/>
</dbReference>
<dbReference type="HOGENOM" id="CLU_016733_10_2_5"/>
<dbReference type="NCBIfam" id="TIGR01349">
    <property type="entry name" value="PDHac_trf_mito"/>
    <property type="match status" value="1"/>
</dbReference>
<reference evidence="11 12" key="1">
    <citation type="journal article" date="2014" name="Mol. Plant Microbe Interact.">
        <title>The complete genome sequence of Candidatus Liberibacter americanus, associated with citrus Huanglongbing.</title>
        <authorList>
            <person name="Wulff N.A."/>
            <person name="Zhang S."/>
            <person name="Setubal J.C."/>
            <person name="Almeida N.F."/>
            <person name="Martins E.C."/>
            <person name="Harakava R."/>
            <person name="Kumar D."/>
            <person name="Rangel L.T."/>
            <person name="Foissac X."/>
            <person name="Bove J."/>
            <person name="Gabriel D.W."/>
        </authorList>
    </citation>
    <scope>NUCLEOTIDE SEQUENCE [LARGE SCALE GENOMIC DNA]</scope>
    <source>
        <strain evidence="11 12">Sao Paulo</strain>
    </source>
</reference>
<dbReference type="PROSITE" id="PS51826">
    <property type="entry name" value="PSBD"/>
    <property type="match status" value="1"/>
</dbReference>
<accession>U6B527</accession>
<comment type="function">
    <text evidence="6">The pyruvate dehydrogenase complex catalyzes the overall conversion of pyruvate to acetyl-CoA and CO(2). It contains multiple copies of three enzymatic components: pyruvate dehydrogenase (E1), dihydrolipoamide acetyltransferase (E2) and lipoamide dehydrogenase (E3).</text>
</comment>